<comment type="caution">
    <text evidence="1">The sequence shown here is derived from an EMBL/GenBank/DDBJ whole genome shotgun (WGS) entry which is preliminary data.</text>
</comment>
<evidence type="ECO:0000313" key="3">
    <source>
        <dbReference type="Proteomes" id="UP001642360"/>
    </source>
</evidence>
<reference evidence="1 3" key="1">
    <citation type="submission" date="2024-02" db="EMBL/GenBank/DDBJ databases">
        <authorList>
            <person name="Vignale AGUSTIN F."/>
            <person name="Sosa J E."/>
            <person name="Modenutti C."/>
        </authorList>
    </citation>
    <scope>NUCLEOTIDE SEQUENCE [LARGE SCALE GENOMIC DNA]</scope>
</reference>
<gene>
    <name evidence="1" type="ORF">ILEXP_LOCUS1049</name>
    <name evidence="2" type="ORF">ILEXP_LOCUS1054</name>
</gene>
<keyword evidence="3" id="KW-1185">Reference proteome</keyword>
<evidence type="ECO:0000313" key="2">
    <source>
        <dbReference type="EMBL" id="CAK9134119.1"/>
    </source>
</evidence>
<name>A0ABC8QN60_9AQUA</name>
<accession>A0ABC8QN60</accession>
<sequence>MSVRDFADSCTWLKTSECQMVVKQFIEPDLDALSNEAYEIYRTEAEANGQPYFPKNDTSFKLVRKQFGSLVQERKMAQYSEQSHVQDGLIEFLRLRGQDIALDAMVDP</sequence>
<protein>
    <submittedName>
        <fullName evidence="1">Uncharacterized protein</fullName>
    </submittedName>
</protein>
<evidence type="ECO:0000313" key="1">
    <source>
        <dbReference type="EMBL" id="CAK9134114.1"/>
    </source>
</evidence>
<organism evidence="1 3">
    <name type="scientific">Ilex paraguariensis</name>
    <name type="common">yerba mate</name>
    <dbReference type="NCBI Taxonomy" id="185542"/>
    <lineage>
        <taxon>Eukaryota</taxon>
        <taxon>Viridiplantae</taxon>
        <taxon>Streptophyta</taxon>
        <taxon>Embryophyta</taxon>
        <taxon>Tracheophyta</taxon>
        <taxon>Spermatophyta</taxon>
        <taxon>Magnoliopsida</taxon>
        <taxon>eudicotyledons</taxon>
        <taxon>Gunneridae</taxon>
        <taxon>Pentapetalae</taxon>
        <taxon>asterids</taxon>
        <taxon>campanulids</taxon>
        <taxon>Aquifoliales</taxon>
        <taxon>Aquifoliaceae</taxon>
        <taxon>Ilex</taxon>
    </lineage>
</organism>
<proteinExistence type="predicted"/>
<dbReference type="Proteomes" id="UP001642360">
    <property type="component" value="Unassembled WGS sequence"/>
</dbReference>
<dbReference type="AlphaFoldDB" id="A0ABC8QN60"/>
<dbReference type="EMBL" id="CAUOFW020000336">
    <property type="protein sequence ID" value="CAK9134114.1"/>
    <property type="molecule type" value="Genomic_DNA"/>
</dbReference>
<dbReference type="EMBL" id="CAUOFW020000336">
    <property type="protein sequence ID" value="CAK9134119.1"/>
    <property type="molecule type" value="Genomic_DNA"/>
</dbReference>